<dbReference type="InterPro" id="IPR000150">
    <property type="entry name" value="Cof"/>
</dbReference>
<dbReference type="PANTHER" id="PTHR10000">
    <property type="entry name" value="PHOSPHOSERINE PHOSPHATASE"/>
    <property type="match status" value="1"/>
</dbReference>
<evidence type="ECO:0000313" key="1">
    <source>
        <dbReference type="EMBL" id="TFU51454.1"/>
    </source>
</evidence>
<gene>
    <name evidence="1" type="ORF">E4T97_05220</name>
</gene>
<dbReference type="GO" id="GO:0000287">
    <property type="term" value="F:magnesium ion binding"/>
    <property type="evidence" value="ECO:0007669"/>
    <property type="project" value="TreeGrafter"/>
</dbReference>
<dbReference type="InterPro" id="IPR006379">
    <property type="entry name" value="HAD-SF_hydro_IIB"/>
</dbReference>
<dbReference type="SFLD" id="SFLDG01144">
    <property type="entry name" value="C2.B.4:_PGP_Like"/>
    <property type="match status" value="1"/>
</dbReference>
<dbReference type="PANTHER" id="PTHR10000:SF8">
    <property type="entry name" value="HAD SUPERFAMILY HYDROLASE-LIKE, TYPE 3"/>
    <property type="match status" value="1"/>
</dbReference>
<dbReference type="NCBIfam" id="TIGR01484">
    <property type="entry name" value="HAD-SF-IIB"/>
    <property type="match status" value="1"/>
</dbReference>
<reference evidence="1 2" key="1">
    <citation type="submission" date="2019-03" db="EMBL/GenBank/DDBJ databases">
        <title>Diversity of the mouse oral microbiome.</title>
        <authorList>
            <person name="Joseph S."/>
            <person name="Aduse-Opoku J."/>
            <person name="Curtis M."/>
            <person name="Wade W."/>
            <person name="Hashim A."/>
        </authorList>
    </citation>
    <scope>NUCLEOTIDE SEQUENCE [LARGE SCALE GENOMIC DNA]</scope>
    <source>
        <strain evidence="1 2">P2318</strain>
    </source>
</reference>
<proteinExistence type="predicted"/>
<dbReference type="Pfam" id="PF08282">
    <property type="entry name" value="Hydrolase_3"/>
    <property type="match status" value="1"/>
</dbReference>
<dbReference type="SFLD" id="SFLDS00003">
    <property type="entry name" value="Haloacid_Dehalogenase"/>
    <property type="match status" value="1"/>
</dbReference>
<accession>A0A7K3MEU8</accession>
<dbReference type="PROSITE" id="PS01229">
    <property type="entry name" value="COF_2"/>
    <property type="match status" value="1"/>
</dbReference>
<dbReference type="GO" id="GO:0016791">
    <property type="term" value="F:phosphatase activity"/>
    <property type="evidence" value="ECO:0007669"/>
    <property type="project" value="TreeGrafter"/>
</dbReference>
<evidence type="ECO:0000313" key="2">
    <source>
        <dbReference type="Proteomes" id="UP000298073"/>
    </source>
</evidence>
<dbReference type="SUPFAM" id="SSF56784">
    <property type="entry name" value="HAD-like"/>
    <property type="match status" value="1"/>
</dbReference>
<dbReference type="OrthoDB" id="9814970at2"/>
<organism evidence="1 2">
    <name type="scientific">Bacteroides acidifaciens</name>
    <dbReference type="NCBI Taxonomy" id="85831"/>
    <lineage>
        <taxon>Bacteria</taxon>
        <taxon>Pseudomonadati</taxon>
        <taxon>Bacteroidota</taxon>
        <taxon>Bacteroidia</taxon>
        <taxon>Bacteroidales</taxon>
        <taxon>Bacteroidaceae</taxon>
        <taxon>Bacteroides</taxon>
    </lineage>
</organism>
<dbReference type="EMBL" id="SPPV01000007">
    <property type="protein sequence ID" value="TFU51454.1"/>
    <property type="molecule type" value="Genomic_DNA"/>
</dbReference>
<name>A0A7K3MEU8_9BACE</name>
<dbReference type="PRINTS" id="PR00119">
    <property type="entry name" value="CATATPASE"/>
</dbReference>
<sequence length="268" mass="29916">MKYKLIVLDLDGTLTNSQKEITPRNKETLIRVQEQGVQLVLASGRPTYGIVPLANELRMNEFGGFILSYNGGEIINWETQEMIYENVLPNDIVPVLYESARAHHLSILTYDGAQIVTENSQDPYVQKEAFLNKMEVRETNDFLTDITLPVAKCLIVGDADKLISLEAELCLRLQGRINVFRSEPYFLELVPQGIDKALSLGVLLKKTEIGREEIIAMGDGYNDLSMIKFAGLGIAMGNAQEPVKKAADYITSSNEEDGVAEAIHKFLY</sequence>
<dbReference type="Gene3D" id="3.40.50.1000">
    <property type="entry name" value="HAD superfamily/HAD-like"/>
    <property type="match status" value="1"/>
</dbReference>
<comment type="caution">
    <text evidence="1">The sequence shown here is derived from an EMBL/GenBank/DDBJ whole genome shotgun (WGS) entry which is preliminary data.</text>
</comment>
<dbReference type="Gene3D" id="3.30.1240.10">
    <property type="match status" value="1"/>
</dbReference>
<dbReference type="RefSeq" id="WP_135036320.1">
    <property type="nucleotide sequence ID" value="NZ_CABIXU010000009.1"/>
</dbReference>
<dbReference type="InterPro" id="IPR036412">
    <property type="entry name" value="HAD-like_sf"/>
</dbReference>
<dbReference type="GO" id="GO:0005829">
    <property type="term" value="C:cytosol"/>
    <property type="evidence" value="ECO:0007669"/>
    <property type="project" value="TreeGrafter"/>
</dbReference>
<dbReference type="SFLD" id="SFLDG01140">
    <property type="entry name" value="C2.B:_Phosphomannomutase_and_P"/>
    <property type="match status" value="1"/>
</dbReference>
<protein>
    <submittedName>
        <fullName evidence="1">HAD family phosphatase</fullName>
    </submittedName>
</protein>
<dbReference type="CDD" id="cd07516">
    <property type="entry name" value="HAD_Pase"/>
    <property type="match status" value="1"/>
</dbReference>
<dbReference type="AlphaFoldDB" id="A0A7K3MEU8"/>
<dbReference type="NCBIfam" id="TIGR00099">
    <property type="entry name" value="Cof-subfamily"/>
    <property type="match status" value="1"/>
</dbReference>
<dbReference type="Proteomes" id="UP000298073">
    <property type="component" value="Unassembled WGS sequence"/>
</dbReference>
<dbReference type="InterPro" id="IPR023214">
    <property type="entry name" value="HAD_sf"/>
</dbReference>